<dbReference type="GO" id="GO:0003723">
    <property type="term" value="F:RNA binding"/>
    <property type="evidence" value="ECO:0007669"/>
    <property type="project" value="InterPro"/>
</dbReference>
<protein>
    <submittedName>
        <fullName evidence="3">RNA-binding protein Jag</fullName>
    </submittedName>
</protein>
<dbReference type="STRING" id="1391654.AKJ09_05246"/>
<evidence type="ECO:0000256" key="1">
    <source>
        <dbReference type="SAM" id="MobiDB-lite"/>
    </source>
</evidence>
<dbReference type="Gene3D" id="3.30.1370.50">
    <property type="entry name" value="R3H-like domain"/>
    <property type="match status" value="1"/>
</dbReference>
<name>A0A0K1PYK2_9BACT</name>
<evidence type="ECO:0000259" key="2">
    <source>
        <dbReference type="PROSITE" id="PS51061"/>
    </source>
</evidence>
<dbReference type="InterPro" id="IPR038008">
    <property type="entry name" value="Jag_KH"/>
</dbReference>
<gene>
    <name evidence="3" type="ORF">AKJ09_05246</name>
</gene>
<keyword evidence="4" id="KW-1185">Reference proteome</keyword>
<dbReference type="CDD" id="cd02644">
    <property type="entry name" value="R3H_jag"/>
    <property type="match status" value="1"/>
</dbReference>
<dbReference type="Proteomes" id="UP000064967">
    <property type="component" value="Chromosome"/>
</dbReference>
<dbReference type="Pfam" id="PF01424">
    <property type="entry name" value="R3H"/>
    <property type="match status" value="1"/>
</dbReference>
<dbReference type="CDD" id="cd02414">
    <property type="entry name" value="KH-II_Jag"/>
    <property type="match status" value="1"/>
</dbReference>
<dbReference type="EMBL" id="CP012333">
    <property type="protein sequence ID" value="AKU98582.1"/>
    <property type="molecule type" value="Genomic_DNA"/>
</dbReference>
<dbReference type="SMART" id="SM00393">
    <property type="entry name" value="R3H"/>
    <property type="match status" value="1"/>
</dbReference>
<dbReference type="InterPro" id="IPR039247">
    <property type="entry name" value="KhpB"/>
</dbReference>
<feature type="region of interest" description="Disordered" evidence="1">
    <location>
        <begin position="1"/>
        <end position="21"/>
    </location>
</feature>
<dbReference type="InterPro" id="IPR001374">
    <property type="entry name" value="R3H_dom"/>
</dbReference>
<accession>A0A0K1PYK2</accession>
<evidence type="ECO:0000313" key="3">
    <source>
        <dbReference type="EMBL" id="AKU98582.1"/>
    </source>
</evidence>
<proteinExistence type="predicted"/>
<dbReference type="InterPro" id="IPR034079">
    <property type="entry name" value="R3H_KhpB"/>
</dbReference>
<dbReference type="Pfam" id="PF13083">
    <property type="entry name" value="KH_KhpA-B"/>
    <property type="match status" value="1"/>
</dbReference>
<dbReference type="AlphaFoldDB" id="A0A0K1PYK2"/>
<dbReference type="Gene3D" id="3.30.300.20">
    <property type="match status" value="1"/>
</dbReference>
<dbReference type="PROSITE" id="PS51061">
    <property type="entry name" value="R3H"/>
    <property type="match status" value="1"/>
</dbReference>
<dbReference type="PANTHER" id="PTHR35800:SF1">
    <property type="entry name" value="RNA-BINDING PROTEIN KHPB"/>
    <property type="match status" value="1"/>
</dbReference>
<feature type="compositionally biased region" description="Polar residues" evidence="1">
    <location>
        <begin position="1"/>
        <end position="10"/>
    </location>
</feature>
<dbReference type="PANTHER" id="PTHR35800">
    <property type="entry name" value="PROTEIN JAG"/>
    <property type="match status" value="1"/>
</dbReference>
<reference evidence="3 4" key="1">
    <citation type="submission" date="2015-08" db="EMBL/GenBank/DDBJ databases">
        <authorList>
            <person name="Babu N.S."/>
            <person name="Beckwith C.J."/>
            <person name="Beseler K.G."/>
            <person name="Brison A."/>
            <person name="Carone J.V."/>
            <person name="Caskin T.P."/>
            <person name="Diamond M."/>
            <person name="Durham M.E."/>
            <person name="Foxe J.M."/>
            <person name="Go M."/>
            <person name="Henderson B.A."/>
            <person name="Jones I.B."/>
            <person name="McGettigan J.A."/>
            <person name="Micheletti S.J."/>
            <person name="Nasrallah M.E."/>
            <person name="Ortiz D."/>
            <person name="Piller C.R."/>
            <person name="Privatt S.R."/>
            <person name="Schneider S.L."/>
            <person name="Sharp S."/>
            <person name="Smith T.C."/>
            <person name="Stanton J.D."/>
            <person name="Ullery H.E."/>
            <person name="Wilson R.J."/>
            <person name="Serrano M.G."/>
            <person name="Buck G."/>
            <person name="Lee V."/>
            <person name="Wang Y."/>
            <person name="Carvalho R."/>
            <person name="Voegtly L."/>
            <person name="Shi R."/>
            <person name="Duckworth R."/>
            <person name="Johnson A."/>
            <person name="Loviza R."/>
            <person name="Walstead R."/>
            <person name="Shah Z."/>
            <person name="Kiflezghi M."/>
            <person name="Wade K."/>
            <person name="Ball S.L."/>
            <person name="Bradley K.W."/>
            <person name="Asai D.J."/>
            <person name="Bowman C.A."/>
            <person name="Russell D.A."/>
            <person name="Pope W.H."/>
            <person name="Jacobs-Sera D."/>
            <person name="Hendrix R.W."/>
            <person name="Hatfull G.F."/>
        </authorList>
    </citation>
    <scope>NUCLEOTIDE SEQUENCE [LARGE SCALE GENOMIC DNA]</scope>
    <source>
        <strain evidence="3 4">DSM 27648</strain>
    </source>
</reference>
<dbReference type="SUPFAM" id="SSF82708">
    <property type="entry name" value="R3H domain"/>
    <property type="match status" value="1"/>
</dbReference>
<evidence type="ECO:0000313" key="4">
    <source>
        <dbReference type="Proteomes" id="UP000064967"/>
    </source>
</evidence>
<dbReference type="InterPro" id="IPR015946">
    <property type="entry name" value="KH_dom-like_a/b"/>
</dbReference>
<dbReference type="InterPro" id="IPR036867">
    <property type="entry name" value="R3H_dom_sf"/>
</dbReference>
<organism evidence="3 4">
    <name type="scientific">Labilithrix luteola</name>
    <dbReference type="NCBI Taxonomy" id="1391654"/>
    <lineage>
        <taxon>Bacteria</taxon>
        <taxon>Pseudomonadati</taxon>
        <taxon>Myxococcota</taxon>
        <taxon>Polyangia</taxon>
        <taxon>Polyangiales</taxon>
        <taxon>Labilitrichaceae</taxon>
        <taxon>Labilithrix</taxon>
    </lineage>
</organism>
<feature type="domain" description="R3H" evidence="2">
    <location>
        <begin position="103"/>
        <end position="169"/>
    </location>
</feature>
<dbReference type="KEGG" id="llu:AKJ09_05246"/>
<sequence>MEAGNPSSSGVEEPLDPQTERALGFVQMLLEKMEMDAEVSLAPDDGEGSADEIRLEIEGPDAGRIIGKRGSVLEAIQYLTTRVAHKPGEPRKHIAVDAEGYRARHEDQLADMAKKLARRVAKEGKVITFDPMTARDRRVVHMALKDIQGVRTESHGEGPDRRVQIIPVKGAAAPTA</sequence>